<name>A0A8D8TV30_9HEMI</name>
<dbReference type="EMBL" id="HBUF01299291">
    <property type="protein sequence ID" value="CAG6690762.1"/>
    <property type="molecule type" value="Transcribed_RNA"/>
</dbReference>
<evidence type="ECO:0000313" key="1">
    <source>
        <dbReference type="EMBL" id="CAG6690762.1"/>
    </source>
</evidence>
<sequence length="104" mass="11798">MTRIRCRFPTVHVYTIHNISSYYSNPVCIRQTSLLTMKTSQTSSHLVGVTQRFNPVFVHIRSFGIHNSIDTKIKFHFSRVPTHGVVCCFVDKGIVSIVTVVVTC</sequence>
<accession>A0A8D8TV30</accession>
<proteinExistence type="predicted"/>
<protein>
    <submittedName>
        <fullName evidence="1">Uncharacterized protein</fullName>
    </submittedName>
</protein>
<reference evidence="1" key="1">
    <citation type="submission" date="2021-05" db="EMBL/GenBank/DDBJ databases">
        <authorList>
            <person name="Alioto T."/>
            <person name="Alioto T."/>
            <person name="Gomez Garrido J."/>
        </authorList>
    </citation>
    <scope>NUCLEOTIDE SEQUENCE</scope>
</reference>
<organism evidence="1">
    <name type="scientific">Cacopsylla melanoneura</name>
    <dbReference type="NCBI Taxonomy" id="428564"/>
    <lineage>
        <taxon>Eukaryota</taxon>
        <taxon>Metazoa</taxon>
        <taxon>Ecdysozoa</taxon>
        <taxon>Arthropoda</taxon>
        <taxon>Hexapoda</taxon>
        <taxon>Insecta</taxon>
        <taxon>Pterygota</taxon>
        <taxon>Neoptera</taxon>
        <taxon>Paraneoptera</taxon>
        <taxon>Hemiptera</taxon>
        <taxon>Sternorrhyncha</taxon>
        <taxon>Psylloidea</taxon>
        <taxon>Psyllidae</taxon>
        <taxon>Psyllinae</taxon>
        <taxon>Cacopsylla</taxon>
    </lineage>
</organism>
<dbReference type="AlphaFoldDB" id="A0A8D8TV30"/>